<dbReference type="PRINTS" id="PR01262">
    <property type="entry name" value="INNEXIN"/>
</dbReference>
<evidence type="ECO:0000256" key="2">
    <source>
        <dbReference type="ARBA" id="ARBA00004651"/>
    </source>
</evidence>
<gene>
    <name evidence="12" type="primary">inx</name>
    <name evidence="13" type="ORF">APHIGO_LOCUS6217</name>
</gene>
<dbReference type="PANTHER" id="PTHR11893:SF37">
    <property type="entry name" value="INNEXIN INX3"/>
    <property type="match status" value="1"/>
</dbReference>
<dbReference type="GO" id="GO:0034220">
    <property type="term" value="P:monoatomic ion transmembrane transport"/>
    <property type="evidence" value="ECO:0007669"/>
    <property type="project" value="UniProtKB-KW"/>
</dbReference>
<evidence type="ECO:0000313" key="14">
    <source>
        <dbReference type="Proteomes" id="UP001154329"/>
    </source>
</evidence>
<keyword evidence="11 12" id="KW-0407">Ion channel</keyword>
<dbReference type="InterPro" id="IPR000990">
    <property type="entry name" value="Innexin"/>
</dbReference>
<comment type="subcellular location">
    <subcellularLocation>
        <location evidence="1">Cell junction</location>
        <location evidence="1">Gap junction</location>
    </subcellularLocation>
    <subcellularLocation>
        <location evidence="2 12">Cell membrane</location>
        <topology evidence="2 12">Multi-pass membrane protein</topology>
    </subcellularLocation>
</comment>
<keyword evidence="4" id="KW-1003">Cell membrane</keyword>
<keyword evidence="6" id="KW-0303">Gap junction</keyword>
<dbReference type="EMBL" id="OU899035">
    <property type="protein sequence ID" value="CAH1725044.1"/>
    <property type="molecule type" value="Genomic_DNA"/>
</dbReference>
<proteinExistence type="inferred from homology"/>
<feature type="transmembrane region" description="Helical" evidence="12">
    <location>
        <begin position="269"/>
        <end position="290"/>
    </location>
</feature>
<keyword evidence="14" id="KW-1185">Reference proteome</keyword>
<keyword evidence="10 12" id="KW-0472">Membrane</keyword>
<evidence type="ECO:0000256" key="11">
    <source>
        <dbReference type="ARBA" id="ARBA00023303"/>
    </source>
</evidence>
<comment type="function">
    <text evidence="12">Structural component of the gap junctions.</text>
</comment>
<dbReference type="GO" id="GO:0007602">
    <property type="term" value="P:phototransduction"/>
    <property type="evidence" value="ECO:0007669"/>
    <property type="project" value="TreeGrafter"/>
</dbReference>
<evidence type="ECO:0000313" key="13">
    <source>
        <dbReference type="EMBL" id="CAH1725044.1"/>
    </source>
</evidence>
<comment type="similarity">
    <text evidence="12">Belongs to the pannexin family.</text>
</comment>
<sequence>MISITAFDIIAKSFKIRNNKPVIDDYIFQCHYKLTTNILLTFCLLITSINLIGNPIECITNLSKNAEYNKVINSYCWMSNLYTYNKKPEFRLPGLRNIENNEKNIRFHSYYKWVPFMLFFQAMTFYVPHWIWKIWEGGKIRMITSDMRGFCEGSYETRRLKQNRLVQYFVESFHTHNTYAFGYIFCEMINIFNISFNIYITHKFLDESFLTYGIKTLNYYQHPNHDLNPMEVIFPRLSKCNFFKYGPSGTIQNVDAMCILTQNVLNEKIYLLLWIWFLILAIISIIAFMYRIVIITQIVMKTTLLINMFKFTNNKQIISMLVNKFQVGDYILFNFIEKNVNCIQFNEIMEEIWSQV</sequence>
<evidence type="ECO:0000256" key="5">
    <source>
        <dbReference type="ARBA" id="ARBA00022692"/>
    </source>
</evidence>
<dbReference type="GO" id="GO:0005886">
    <property type="term" value="C:plasma membrane"/>
    <property type="evidence" value="ECO:0007669"/>
    <property type="project" value="UniProtKB-SubCell"/>
</dbReference>
<dbReference type="GO" id="GO:0005921">
    <property type="term" value="C:gap junction"/>
    <property type="evidence" value="ECO:0007669"/>
    <property type="project" value="UniProtKB-SubCell"/>
</dbReference>
<organism evidence="13 14">
    <name type="scientific">Aphis gossypii</name>
    <name type="common">Cotton aphid</name>
    <dbReference type="NCBI Taxonomy" id="80765"/>
    <lineage>
        <taxon>Eukaryota</taxon>
        <taxon>Metazoa</taxon>
        <taxon>Ecdysozoa</taxon>
        <taxon>Arthropoda</taxon>
        <taxon>Hexapoda</taxon>
        <taxon>Insecta</taxon>
        <taxon>Pterygota</taxon>
        <taxon>Neoptera</taxon>
        <taxon>Paraneoptera</taxon>
        <taxon>Hemiptera</taxon>
        <taxon>Sternorrhyncha</taxon>
        <taxon>Aphidomorpha</taxon>
        <taxon>Aphidoidea</taxon>
        <taxon>Aphididae</taxon>
        <taxon>Aphidini</taxon>
        <taxon>Aphis</taxon>
        <taxon>Aphis</taxon>
    </lineage>
</organism>
<evidence type="ECO:0000256" key="12">
    <source>
        <dbReference type="RuleBase" id="RU010713"/>
    </source>
</evidence>
<reference evidence="13" key="1">
    <citation type="submission" date="2022-02" db="EMBL/GenBank/DDBJ databases">
        <authorList>
            <person name="King R."/>
        </authorList>
    </citation>
    <scope>NUCLEOTIDE SEQUENCE</scope>
</reference>
<evidence type="ECO:0000256" key="7">
    <source>
        <dbReference type="ARBA" id="ARBA00022949"/>
    </source>
</evidence>
<keyword evidence="7" id="KW-0965">Cell junction</keyword>
<evidence type="ECO:0000256" key="8">
    <source>
        <dbReference type="ARBA" id="ARBA00022989"/>
    </source>
</evidence>
<evidence type="ECO:0000256" key="9">
    <source>
        <dbReference type="ARBA" id="ARBA00023065"/>
    </source>
</evidence>
<reference evidence="13" key="2">
    <citation type="submission" date="2022-10" db="EMBL/GenBank/DDBJ databases">
        <authorList>
            <consortium name="ENA_rothamsted_submissions"/>
            <consortium name="culmorum"/>
            <person name="King R."/>
        </authorList>
    </citation>
    <scope>NUCLEOTIDE SEQUENCE</scope>
</reference>
<evidence type="ECO:0000256" key="1">
    <source>
        <dbReference type="ARBA" id="ARBA00004610"/>
    </source>
</evidence>
<evidence type="ECO:0000256" key="4">
    <source>
        <dbReference type="ARBA" id="ARBA00022475"/>
    </source>
</evidence>
<name>A0A9P0J207_APHGO</name>
<keyword evidence="3 12" id="KW-0813">Transport</keyword>
<dbReference type="PANTHER" id="PTHR11893">
    <property type="entry name" value="INNEXIN"/>
    <property type="match status" value="1"/>
</dbReference>
<feature type="transmembrane region" description="Helical" evidence="12">
    <location>
        <begin position="180"/>
        <end position="200"/>
    </location>
</feature>
<dbReference type="GO" id="GO:0005243">
    <property type="term" value="F:gap junction channel activity"/>
    <property type="evidence" value="ECO:0007669"/>
    <property type="project" value="TreeGrafter"/>
</dbReference>
<feature type="transmembrane region" description="Helical" evidence="12">
    <location>
        <begin position="113"/>
        <end position="132"/>
    </location>
</feature>
<evidence type="ECO:0000256" key="3">
    <source>
        <dbReference type="ARBA" id="ARBA00022448"/>
    </source>
</evidence>
<dbReference type="PROSITE" id="PS51013">
    <property type="entry name" value="PANNEXIN"/>
    <property type="match status" value="1"/>
</dbReference>
<dbReference type="AlphaFoldDB" id="A0A9P0J207"/>
<protein>
    <recommendedName>
        <fullName evidence="12">Innexin</fullName>
    </recommendedName>
</protein>
<dbReference type="Pfam" id="PF00876">
    <property type="entry name" value="Innexin"/>
    <property type="match status" value="1"/>
</dbReference>
<evidence type="ECO:0000256" key="10">
    <source>
        <dbReference type="ARBA" id="ARBA00023136"/>
    </source>
</evidence>
<dbReference type="Proteomes" id="UP001154329">
    <property type="component" value="Chromosome 2"/>
</dbReference>
<keyword evidence="8 12" id="KW-1133">Transmembrane helix</keyword>
<keyword evidence="9 12" id="KW-0406">Ion transport</keyword>
<comment type="caution">
    <text evidence="12">Lacks conserved residue(s) required for the propagation of feature annotation.</text>
</comment>
<accession>A0A9P0J207</accession>
<evidence type="ECO:0000256" key="6">
    <source>
        <dbReference type="ARBA" id="ARBA00022868"/>
    </source>
</evidence>
<keyword evidence="5 12" id="KW-0812">Transmembrane</keyword>